<keyword evidence="6" id="KW-1185">Reference proteome</keyword>
<feature type="compositionally biased region" description="Polar residues" evidence="4">
    <location>
        <begin position="27"/>
        <end position="40"/>
    </location>
</feature>
<evidence type="ECO:0000256" key="3">
    <source>
        <dbReference type="ARBA" id="ARBA00023274"/>
    </source>
</evidence>
<dbReference type="GO" id="GO:0003735">
    <property type="term" value="F:structural constituent of ribosome"/>
    <property type="evidence" value="ECO:0007669"/>
    <property type="project" value="InterPro"/>
</dbReference>
<dbReference type="AlphaFoldDB" id="A0A6A5Z2X8"/>
<feature type="compositionally biased region" description="Low complexity" evidence="4">
    <location>
        <begin position="11"/>
        <end position="21"/>
    </location>
</feature>
<proteinExistence type="inferred from homology"/>
<reference evidence="5" key="1">
    <citation type="journal article" date="2020" name="Stud. Mycol.">
        <title>101 Dothideomycetes genomes: a test case for predicting lifestyles and emergence of pathogens.</title>
        <authorList>
            <person name="Haridas S."/>
            <person name="Albert R."/>
            <person name="Binder M."/>
            <person name="Bloem J."/>
            <person name="Labutti K."/>
            <person name="Salamov A."/>
            <person name="Andreopoulos B."/>
            <person name="Baker S."/>
            <person name="Barry K."/>
            <person name="Bills G."/>
            <person name="Bluhm B."/>
            <person name="Cannon C."/>
            <person name="Castanera R."/>
            <person name="Culley D."/>
            <person name="Daum C."/>
            <person name="Ezra D."/>
            <person name="Gonzalez J."/>
            <person name="Henrissat B."/>
            <person name="Kuo A."/>
            <person name="Liang C."/>
            <person name="Lipzen A."/>
            <person name="Lutzoni F."/>
            <person name="Magnuson J."/>
            <person name="Mondo S."/>
            <person name="Nolan M."/>
            <person name="Ohm R."/>
            <person name="Pangilinan J."/>
            <person name="Park H.-J."/>
            <person name="Ramirez L."/>
            <person name="Alfaro M."/>
            <person name="Sun H."/>
            <person name="Tritt A."/>
            <person name="Yoshinaga Y."/>
            <person name="Zwiers L.-H."/>
            <person name="Turgeon B."/>
            <person name="Goodwin S."/>
            <person name="Spatafora J."/>
            <person name="Crous P."/>
            <person name="Grigoriev I."/>
        </authorList>
    </citation>
    <scope>NUCLEOTIDE SEQUENCE</scope>
    <source>
        <strain evidence="5">CBS 627.86</strain>
    </source>
</reference>
<dbReference type="Proteomes" id="UP000799770">
    <property type="component" value="Unassembled WGS sequence"/>
</dbReference>
<organism evidence="5 6">
    <name type="scientific">Lophiotrema nucula</name>
    <dbReference type="NCBI Taxonomy" id="690887"/>
    <lineage>
        <taxon>Eukaryota</taxon>
        <taxon>Fungi</taxon>
        <taxon>Dikarya</taxon>
        <taxon>Ascomycota</taxon>
        <taxon>Pezizomycotina</taxon>
        <taxon>Dothideomycetes</taxon>
        <taxon>Pleosporomycetidae</taxon>
        <taxon>Pleosporales</taxon>
        <taxon>Lophiotremataceae</taxon>
        <taxon>Lophiotrema</taxon>
    </lineage>
</organism>
<dbReference type="PANTHER" id="PTHR41237:SF1">
    <property type="entry name" value="SMALL RIBOSOMAL SUBUNIT PROTEIN BS21M"/>
    <property type="match status" value="1"/>
</dbReference>
<evidence type="ECO:0000313" key="6">
    <source>
        <dbReference type="Proteomes" id="UP000799770"/>
    </source>
</evidence>
<name>A0A6A5Z2X8_9PLEO</name>
<dbReference type="OrthoDB" id="2501249at2759"/>
<dbReference type="EMBL" id="ML977328">
    <property type="protein sequence ID" value="KAF2113426.1"/>
    <property type="molecule type" value="Genomic_DNA"/>
</dbReference>
<dbReference type="GO" id="GO:0070124">
    <property type="term" value="P:mitochondrial translational initiation"/>
    <property type="evidence" value="ECO:0007669"/>
    <property type="project" value="TreeGrafter"/>
</dbReference>
<dbReference type="GO" id="GO:0005763">
    <property type="term" value="C:mitochondrial small ribosomal subunit"/>
    <property type="evidence" value="ECO:0007669"/>
    <property type="project" value="TreeGrafter"/>
</dbReference>
<comment type="similarity">
    <text evidence="1">Belongs to the bacterial ribosomal protein bS21 family.</text>
</comment>
<evidence type="ECO:0000256" key="2">
    <source>
        <dbReference type="ARBA" id="ARBA00022980"/>
    </source>
</evidence>
<sequence>MASRPMQGLLRPAPRTRIIAPPRTPACWTQRTVTNTSTPRAAQPQPQPKEDPDYDEERERTANEIDALFGISPKPQPKRYDPSKTSETINNIFYSGNNPSQTPTSADELGAARRSHVFGENFSPRRTNFAPTQRKPLDFDNMKMPEPAPGTPSLYQVPAQQEIPESEINWPRLNATYGRSVELDQAKGRDIVRGIGMLGSLIARNKVRRDFQKQRFHERPGLKRKRLKSERWRARFKVGFRDVTARVSELTRKGW</sequence>
<dbReference type="InterPro" id="IPR001911">
    <property type="entry name" value="Ribosomal_bS21"/>
</dbReference>
<evidence type="ECO:0000256" key="1">
    <source>
        <dbReference type="ARBA" id="ARBA00006640"/>
    </source>
</evidence>
<keyword evidence="3" id="KW-0687">Ribonucleoprotein</keyword>
<dbReference type="InterPro" id="IPR052837">
    <property type="entry name" value="Mitoribosomal_bS21"/>
</dbReference>
<accession>A0A6A5Z2X8</accession>
<protein>
    <submittedName>
        <fullName evidence="5">Uncharacterized protein</fullName>
    </submittedName>
</protein>
<keyword evidence="2" id="KW-0689">Ribosomal protein</keyword>
<evidence type="ECO:0000313" key="5">
    <source>
        <dbReference type="EMBL" id="KAF2113426.1"/>
    </source>
</evidence>
<evidence type="ECO:0000256" key="4">
    <source>
        <dbReference type="SAM" id="MobiDB-lite"/>
    </source>
</evidence>
<dbReference type="PANTHER" id="PTHR41237">
    <property type="entry name" value="37S RIBOSOMAL PROTEIN MRP21, MITOCHONDRIAL"/>
    <property type="match status" value="1"/>
</dbReference>
<feature type="region of interest" description="Disordered" evidence="4">
    <location>
        <begin position="1"/>
        <end position="84"/>
    </location>
</feature>
<gene>
    <name evidence="5" type="ORF">BDV96DRAFT_124364</name>
</gene>
<dbReference type="Pfam" id="PF01165">
    <property type="entry name" value="Ribosomal_S21"/>
    <property type="match status" value="1"/>
</dbReference>